<evidence type="ECO:0000259" key="1">
    <source>
        <dbReference type="Pfam" id="PF11716"/>
    </source>
</evidence>
<proteinExistence type="predicted"/>
<protein>
    <recommendedName>
        <fullName evidence="1">Mycothiol-dependent maleylpyruvate isomerase metal-binding domain-containing protein</fullName>
    </recommendedName>
</protein>
<accession>A0A511JB94</accession>
<reference evidence="2 3" key="1">
    <citation type="submission" date="2019-07" db="EMBL/GenBank/DDBJ databases">
        <title>Whole genome shotgun sequence of Cellulomonas composti NBRC 100758.</title>
        <authorList>
            <person name="Hosoyama A."/>
            <person name="Uohara A."/>
            <person name="Ohji S."/>
            <person name="Ichikawa N."/>
        </authorList>
    </citation>
    <scope>NUCLEOTIDE SEQUENCE [LARGE SCALE GENOMIC DNA]</scope>
    <source>
        <strain evidence="2 3">NBRC 100758</strain>
    </source>
</reference>
<keyword evidence="3" id="KW-1185">Reference proteome</keyword>
<comment type="caution">
    <text evidence="2">The sequence shown here is derived from an EMBL/GenBank/DDBJ whole genome shotgun (WGS) entry which is preliminary data.</text>
</comment>
<name>A0A511JB94_9CELL</name>
<dbReference type="GO" id="GO:0046872">
    <property type="term" value="F:metal ion binding"/>
    <property type="evidence" value="ECO:0007669"/>
    <property type="project" value="InterPro"/>
</dbReference>
<dbReference type="AlphaFoldDB" id="A0A511JB94"/>
<dbReference type="OrthoDB" id="8481083at2"/>
<evidence type="ECO:0000313" key="2">
    <source>
        <dbReference type="EMBL" id="GEL95261.1"/>
    </source>
</evidence>
<dbReference type="Pfam" id="PF11716">
    <property type="entry name" value="MDMPI_N"/>
    <property type="match status" value="1"/>
</dbReference>
<sequence length="244" mass="25372">MTATLAEATTALHSQWDRLRAWILEVVVEADDTAVAAAPSILEGWTVTALVAHVGRAMDALAACTPLPADTTPLTLAEYLGTYAGRAADIAETTRAIAAQVAPDPVGWIDARAAAAFATLAAADGRDLVVQARRGPVRLSTMTVSRVIELVVHADDLAVSVRRVPGADAGPDPVDPGALDLVARELLAIVVARGGWDLEVVDPLTWIRLATGRAPCGTSSLAAALAPRWTSDGLPDLGRMLPIL</sequence>
<dbReference type="InterPro" id="IPR024344">
    <property type="entry name" value="MDMPI_metal-binding"/>
</dbReference>
<dbReference type="SUPFAM" id="SSF109854">
    <property type="entry name" value="DinB/YfiT-like putative metalloenzymes"/>
    <property type="match status" value="1"/>
</dbReference>
<feature type="domain" description="Mycothiol-dependent maleylpyruvate isomerase metal-binding" evidence="1">
    <location>
        <begin position="28"/>
        <end position="158"/>
    </location>
</feature>
<dbReference type="RefSeq" id="WP_146842920.1">
    <property type="nucleotide sequence ID" value="NZ_BJWG01000008.1"/>
</dbReference>
<gene>
    <name evidence="2" type="ORF">CCO02nite_19190</name>
</gene>
<dbReference type="Proteomes" id="UP000321720">
    <property type="component" value="Unassembled WGS sequence"/>
</dbReference>
<dbReference type="Gene3D" id="1.20.120.450">
    <property type="entry name" value="dinb family like domain"/>
    <property type="match status" value="1"/>
</dbReference>
<evidence type="ECO:0000313" key="3">
    <source>
        <dbReference type="Proteomes" id="UP000321720"/>
    </source>
</evidence>
<dbReference type="InterPro" id="IPR034660">
    <property type="entry name" value="DinB/YfiT-like"/>
</dbReference>
<dbReference type="EMBL" id="BJWG01000008">
    <property type="protein sequence ID" value="GEL95261.1"/>
    <property type="molecule type" value="Genomic_DNA"/>
</dbReference>
<organism evidence="2 3">
    <name type="scientific">Cellulomonas composti</name>
    <dbReference type="NCBI Taxonomy" id="266130"/>
    <lineage>
        <taxon>Bacteria</taxon>
        <taxon>Bacillati</taxon>
        <taxon>Actinomycetota</taxon>
        <taxon>Actinomycetes</taxon>
        <taxon>Micrococcales</taxon>
        <taxon>Cellulomonadaceae</taxon>
        <taxon>Cellulomonas</taxon>
    </lineage>
</organism>